<reference evidence="3" key="1">
    <citation type="submission" date="2022-01" db="EMBL/GenBank/DDBJ databases">
        <authorList>
            <person name="King R."/>
        </authorList>
    </citation>
    <scope>NUCLEOTIDE SEQUENCE</scope>
</reference>
<feature type="region of interest" description="Disordered" evidence="2">
    <location>
        <begin position="202"/>
        <end position="222"/>
    </location>
</feature>
<keyword evidence="1" id="KW-0175">Coiled coil</keyword>
<sequence>MADSQAPLNFNPAELIRRVEDTEKRLQTKDAEIQVYKMLVSQMEEELAQAKKFKELHDKQSLDVDSMKSESEKTLTKAKSLLFEKAKIIKNQELQIEAFAQQIDSLKEVVRITKDLLQIRNLEIEQLETKISCIEAKTKAEQERYDLMRKKLETMIRHNGELKREYETQLCLFQALRERYNERELAKGVVEGLKQGINKIDSDNAVKTDPQSSATDDVNNDAKTTNNDLIEVKNQLDDTLSVLEKTLGLEQSKTQVPVDLKSNSNAPEADVVPEKTEQEPQKDEKTDSEEKTDNETKPEASSTLGSIISAIKSTVGLGSDDNRAEASNGEVVENK</sequence>
<dbReference type="Proteomes" id="UP001153712">
    <property type="component" value="Chromosome 9"/>
</dbReference>
<accession>A0A9N9TUP8</accession>
<dbReference type="AlphaFoldDB" id="A0A9N9TUP8"/>
<evidence type="ECO:0000313" key="3">
    <source>
        <dbReference type="EMBL" id="CAG9865541.1"/>
    </source>
</evidence>
<name>A0A9N9TUP8_PHYSR</name>
<protein>
    <submittedName>
        <fullName evidence="3">Uncharacterized protein</fullName>
    </submittedName>
</protein>
<keyword evidence="4" id="KW-1185">Reference proteome</keyword>
<dbReference type="EMBL" id="OU900102">
    <property type="protein sequence ID" value="CAG9865541.1"/>
    <property type="molecule type" value="Genomic_DNA"/>
</dbReference>
<evidence type="ECO:0000256" key="2">
    <source>
        <dbReference type="SAM" id="MobiDB-lite"/>
    </source>
</evidence>
<feature type="compositionally biased region" description="Polar residues" evidence="2">
    <location>
        <begin position="209"/>
        <end position="222"/>
    </location>
</feature>
<feature type="region of interest" description="Disordered" evidence="2">
    <location>
        <begin position="254"/>
        <end position="335"/>
    </location>
</feature>
<dbReference type="OrthoDB" id="6620016at2759"/>
<feature type="compositionally biased region" description="Polar residues" evidence="2">
    <location>
        <begin position="254"/>
        <end position="266"/>
    </location>
</feature>
<feature type="coiled-coil region" evidence="1">
    <location>
        <begin position="89"/>
        <end position="144"/>
    </location>
</feature>
<evidence type="ECO:0000313" key="4">
    <source>
        <dbReference type="Proteomes" id="UP001153712"/>
    </source>
</evidence>
<organism evidence="3 4">
    <name type="scientific">Phyllotreta striolata</name>
    <name type="common">Striped flea beetle</name>
    <name type="synonym">Crioceris striolata</name>
    <dbReference type="NCBI Taxonomy" id="444603"/>
    <lineage>
        <taxon>Eukaryota</taxon>
        <taxon>Metazoa</taxon>
        <taxon>Ecdysozoa</taxon>
        <taxon>Arthropoda</taxon>
        <taxon>Hexapoda</taxon>
        <taxon>Insecta</taxon>
        <taxon>Pterygota</taxon>
        <taxon>Neoptera</taxon>
        <taxon>Endopterygota</taxon>
        <taxon>Coleoptera</taxon>
        <taxon>Polyphaga</taxon>
        <taxon>Cucujiformia</taxon>
        <taxon>Chrysomeloidea</taxon>
        <taxon>Chrysomelidae</taxon>
        <taxon>Galerucinae</taxon>
        <taxon>Alticini</taxon>
        <taxon>Phyllotreta</taxon>
    </lineage>
</organism>
<evidence type="ECO:0000256" key="1">
    <source>
        <dbReference type="SAM" id="Coils"/>
    </source>
</evidence>
<gene>
    <name evidence="3" type="ORF">PHYEVI_LOCUS11772</name>
</gene>
<feature type="compositionally biased region" description="Basic and acidic residues" evidence="2">
    <location>
        <begin position="272"/>
        <end position="298"/>
    </location>
</feature>
<proteinExistence type="predicted"/>